<proteinExistence type="predicted"/>
<evidence type="ECO:0000313" key="1">
    <source>
        <dbReference type="EMBL" id="JAH87253.1"/>
    </source>
</evidence>
<organism evidence="1">
    <name type="scientific">Anguilla anguilla</name>
    <name type="common">European freshwater eel</name>
    <name type="synonym">Muraena anguilla</name>
    <dbReference type="NCBI Taxonomy" id="7936"/>
    <lineage>
        <taxon>Eukaryota</taxon>
        <taxon>Metazoa</taxon>
        <taxon>Chordata</taxon>
        <taxon>Craniata</taxon>
        <taxon>Vertebrata</taxon>
        <taxon>Euteleostomi</taxon>
        <taxon>Actinopterygii</taxon>
        <taxon>Neopterygii</taxon>
        <taxon>Teleostei</taxon>
        <taxon>Anguilliformes</taxon>
        <taxon>Anguillidae</taxon>
        <taxon>Anguilla</taxon>
    </lineage>
</organism>
<reference evidence="1" key="1">
    <citation type="submission" date="2014-11" db="EMBL/GenBank/DDBJ databases">
        <authorList>
            <person name="Amaro Gonzalez C."/>
        </authorList>
    </citation>
    <scope>NUCLEOTIDE SEQUENCE</scope>
</reference>
<accession>A0A0E9WCR8</accession>
<sequence>MNIQPYLAIPVNTATDSKADQSTSRTRMVHYFKKMKPLKATCDEIQYK</sequence>
<protein>
    <submittedName>
        <fullName evidence="1">Uncharacterized protein</fullName>
    </submittedName>
</protein>
<reference evidence="1" key="2">
    <citation type="journal article" date="2015" name="Fish Shellfish Immunol.">
        <title>Early steps in the European eel (Anguilla anguilla)-Vibrio vulnificus interaction in the gills: Role of the RtxA13 toxin.</title>
        <authorList>
            <person name="Callol A."/>
            <person name="Pajuelo D."/>
            <person name="Ebbesson L."/>
            <person name="Teles M."/>
            <person name="MacKenzie S."/>
            <person name="Amaro C."/>
        </authorList>
    </citation>
    <scope>NUCLEOTIDE SEQUENCE</scope>
</reference>
<dbReference type="EMBL" id="GBXM01021324">
    <property type="protein sequence ID" value="JAH87253.1"/>
    <property type="molecule type" value="Transcribed_RNA"/>
</dbReference>
<name>A0A0E9WCR8_ANGAN</name>
<dbReference type="AlphaFoldDB" id="A0A0E9WCR8"/>